<protein>
    <submittedName>
        <fullName evidence="2">Uncharacterized protein</fullName>
    </submittedName>
</protein>
<evidence type="ECO:0000313" key="2">
    <source>
        <dbReference type="EMBL" id="CAK0796269.1"/>
    </source>
</evidence>
<proteinExistence type="predicted"/>
<gene>
    <name evidence="2" type="ORF">PCOR1329_LOCUS5689</name>
</gene>
<name>A0ABN9PSX0_9DINO</name>
<evidence type="ECO:0000256" key="1">
    <source>
        <dbReference type="SAM" id="MobiDB-lite"/>
    </source>
</evidence>
<feature type="compositionally biased region" description="Basic and acidic residues" evidence="1">
    <location>
        <begin position="119"/>
        <end position="138"/>
    </location>
</feature>
<feature type="region of interest" description="Disordered" evidence="1">
    <location>
        <begin position="1"/>
        <end position="138"/>
    </location>
</feature>
<feature type="compositionally biased region" description="Basic and acidic residues" evidence="1">
    <location>
        <begin position="73"/>
        <end position="82"/>
    </location>
</feature>
<organism evidence="2 3">
    <name type="scientific">Prorocentrum cordatum</name>
    <dbReference type="NCBI Taxonomy" id="2364126"/>
    <lineage>
        <taxon>Eukaryota</taxon>
        <taxon>Sar</taxon>
        <taxon>Alveolata</taxon>
        <taxon>Dinophyceae</taxon>
        <taxon>Prorocentrales</taxon>
        <taxon>Prorocentraceae</taxon>
        <taxon>Prorocentrum</taxon>
    </lineage>
</organism>
<dbReference type="EMBL" id="CAUYUJ010001504">
    <property type="protein sequence ID" value="CAK0796269.1"/>
    <property type="molecule type" value="Genomic_DNA"/>
</dbReference>
<comment type="caution">
    <text evidence="2">The sequence shown here is derived from an EMBL/GenBank/DDBJ whole genome shotgun (WGS) entry which is preliminary data.</text>
</comment>
<feature type="non-terminal residue" evidence="2">
    <location>
        <position position="138"/>
    </location>
</feature>
<keyword evidence="3" id="KW-1185">Reference proteome</keyword>
<feature type="non-terminal residue" evidence="2">
    <location>
        <position position="1"/>
    </location>
</feature>
<evidence type="ECO:0000313" key="3">
    <source>
        <dbReference type="Proteomes" id="UP001189429"/>
    </source>
</evidence>
<sequence length="138" mass="15214">GKAPDDPSTPLEVCTAQEQGLPEGTSLGRASPRFESGDRQHRTQQGGKHGYFKDNGVCEHNCNQRDNSLRNGSDSRYDKDLPDDNNGMDAESHNIAEEEEDREGPYEGLMIQSLSQHRKATDSDTCHTNGRVEDSPIA</sequence>
<dbReference type="Proteomes" id="UP001189429">
    <property type="component" value="Unassembled WGS sequence"/>
</dbReference>
<accession>A0ABN9PSX0</accession>
<reference evidence="2" key="1">
    <citation type="submission" date="2023-10" db="EMBL/GenBank/DDBJ databases">
        <authorList>
            <person name="Chen Y."/>
            <person name="Shah S."/>
            <person name="Dougan E. K."/>
            <person name="Thang M."/>
            <person name="Chan C."/>
        </authorList>
    </citation>
    <scope>NUCLEOTIDE SEQUENCE [LARGE SCALE GENOMIC DNA]</scope>
</reference>